<proteinExistence type="predicted"/>
<evidence type="ECO:0000313" key="3">
    <source>
        <dbReference type="Proteomes" id="UP001519654"/>
    </source>
</evidence>
<dbReference type="EMBL" id="JAHKKG010000003">
    <property type="protein sequence ID" value="MBU2663964.1"/>
    <property type="molecule type" value="Genomic_DNA"/>
</dbReference>
<reference evidence="2 3" key="1">
    <citation type="submission" date="2021-06" db="EMBL/GenBank/DDBJ databases">
        <title>Actinoplanes lichenicola sp. nov., and Actinoplanes ovalisporus sp. nov., isolated from lichen in Thailand.</title>
        <authorList>
            <person name="Saeng-In P."/>
            <person name="Kanchanasin P."/>
            <person name="Yuki M."/>
            <person name="Kudo T."/>
            <person name="Ohkuma M."/>
            <person name="Phongsopitanun W."/>
            <person name="Tanasupawat S."/>
        </authorList>
    </citation>
    <scope>NUCLEOTIDE SEQUENCE [LARGE SCALE GENOMIC DNA]</scope>
    <source>
        <strain evidence="2 3">NBRC 110975</strain>
    </source>
</reference>
<dbReference type="GO" id="GO:0016787">
    <property type="term" value="F:hydrolase activity"/>
    <property type="evidence" value="ECO:0007669"/>
    <property type="project" value="UniProtKB-KW"/>
</dbReference>
<gene>
    <name evidence="2" type="ORF">KOI35_10730</name>
</gene>
<feature type="domain" description="SGNH hydrolase-type esterase" evidence="1">
    <location>
        <begin position="176"/>
        <end position="273"/>
    </location>
</feature>
<accession>A0ABS5YMI5</accession>
<dbReference type="RefSeq" id="WP_215786089.1">
    <property type="nucleotide sequence ID" value="NZ_JAHKKG010000003.1"/>
</dbReference>
<evidence type="ECO:0000313" key="2">
    <source>
        <dbReference type="EMBL" id="MBU2663964.1"/>
    </source>
</evidence>
<dbReference type="InterPro" id="IPR013830">
    <property type="entry name" value="SGNH_hydro"/>
</dbReference>
<keyword evidence="3" id="KW-1185">Reference proteome</keyword>
<evidence type="ECO:0000259" key="1">
    <source>
        <dbReference type="Pfam" id="PF13472"/>
    </source>
</evidence>
<dbReference type="SUPFAM" id="SSF52266">
    <property type="entry name" value="SGNH hydrolase"/>
    <property type="match status" value="1"/>
</dbReference>
<organism evidence="2 3">
    <name type="scientific">Paractinoplanes bogorensis</name>
    <dbReference type="NCBI Taxonomy" id="1610840"/>
    <lineage>
        <taxon>Bacteria</taxon>
        <taxon>Bacillati</taxon>
        <taxon>Actinomycetota</taxon>
        <taxon>Actinomycetes</taxon>
        <taxon>Micromonosporales</taxon>
        <taxon>Micromonosporaceae</taxon>
        <taxon>Paractinoplanes</taxon>
    </lineage>
</organism>
<dbReference type="InterPro" id="IPR036514">
    <property type="entry name" value="SGNH_hydro_sf"/>
</dbReference>
<name>A0ABS5YMI5_9ACTN</name>
<comment type="caution">
    <text evidence="2">The sequence shown here is derived from an EMBL/GenBank/DDBJ whole genome shotgun (WGS) entry which is preliminary data.</text>
</comment>
<dbReference type="Gene3D" id="3.40.50.1110">
    <property type="entry name" value="SGNH hydrolase"/>
    <property type="match status" value="1"/>
</dbReference>
<dbReference type="Pfam" id="PF13472">
    <property type="entry name" value="Lipase_GDSL_2"/>
    <property type="match status" value="1"/>
</dbReference>
<keyword evidence="2" id="KW-0378">Hydrolase</keyword>
<dbReference type="Proteomes" id="UP001519654">
    <property type="component" value="Unassembled WGS sequence"/>
</dbReference>
<sequence length="285" mass="30408">MAFRARAIRTTVVGAVALAVVIAAPIVYRQNTATAAAQPAAAAVAPAAVAPAVVVPVQAAAVTAPGRLLDRLATTPKKTTITLLGDSTGNEQKEWFYQLSTWISARNPSYRATYRLWNSTKQAYGPSVLLRAGTGGPELVFYNGSVPSTRADYATDTKRFAKMTAQGGDLYLVSYSHNENAATTYPAYATLVNRLAAKPTRPVVLPVLQNPEGAPGKTSLQRYAHVKRLGIIEKLAKDKGWSTVDAYRAFTADKRALKTLVPDGVHPNAAGQAVWLSAAQKAFLR</sequence>
<protein>
    <submittedName>
        <fullName evidence="2">SGNH/GDSL hydrolase family protein</fullName>
    </submittedName>
</protein>